<comment type="similarity">
    <text evidence="1">Belongs to the glycosyl hydrolase 57 family.</text>
</comment>
<keyword evidence="2" id="KW-0119">Carbohydrate metabolism</keyword>
<dbReference type="GO" id="GO:0005975">
    <property type="term" value="P:carbohydrate metabolic process"/>
    <property type="evidence" value="ECO:0007669"/>
    <property type="project" value="InterPro"/>
</dbReference>
<dbReference type="Pfam" id="PF02151">
    <property type="entry name" value="UVR"/>
    <property type="match status" value="1"/>
</dbReference>
<dbReference type="InterPro" id="IPR004300">
    <property type="entry name" value="Glyco_hydro_57_N"/>
</dbReference>
<dbReference type="EMBL" id="MGJP01000049">
    <property type="protein sequence ID" value="OGN08955.1"/>
    <property type="molecule type" value="Genomic_DNA"/>
</dbReference>
<evidence type="ECO:0000256" key="1">
    <source>
        <dbReference type="ARBA" id="ARBA00006821"/>
    </source>
</evidence>
<evidence type="ECO:0000313" key="6">
    <source>
        <dbReference type="Proteomes" id="UP000177167"/>
    </source>
</evidence>
<dbReference type="AlphaFoldDB" id="A0A1F8F748"/>
<feature type="domain" description="UVR" evidence="4">
    <location>
        <begin position="410"/>
        <end position="445"/>
    </location>
</feature>
<protein>
    <recommendedName>
        <fullName evidence="4">UVR domain-containing protein</fullName>
    </recommendedName>
</protein>
<gene>
    <name evidence="5" type="ORF">A3J46_05690</name>
</gene>
<comment type="caution">
    <text evidence="5">The sequence shown here is derived from an EMBL/GenBank/DDBJ whole genome shotgun (WGS) entry which is preliminary data.</text>
</comment>
<dbReference type="Gene3D" id="3.20.110.20">
    <property type="match status" value="1"/>
</dbReference>
<dbReference type="PROSITE" id="PS50151">
    <property type="entry name" value="UVR"/>
    <property type="match status" value="1"/>
</dbReference>
<dbReference type="InterPro" id="IPR036876">
    <property type="entry name" value="UVR_dom_sf"/>
</dbReference>
<evidence type="ECO:0000256" key="3">
    <source>
        <dbReference type="SAM" id="Coils"/>
    </source>
</evidence>
<evidence type="ECO:0000259" key="4">
    <source>
        <dbReference type="PROSITE" id="PS50151"/>
    </source>
</evidence>
<keyword evidence="3" id="KW-0175">Coiled coil</keyword>
<dbReference type="Gene3D" id="4.10.860.10">
    <property type="entry name" value="UVR domain"/>
    <property type="match status" value="1"/>
</dbReference>
<dbReference type="InterPro" id="IPR052046">
    <property type="entry name" value="GH57_Enzymes"/>
</dbReference>
<dbReference type="Proteomes" id="UP000177167">
    <property type="component" value="Unassembled WGS sequence"/>
</dbReference>
<dbReference type="InterPro" id="IPR001943">
    <property type="entry name" value="UVR_dom"/>
</dbReference>
<accession>A0A1F8F748</accession>
<dbReference type="SUPFAM" id="SSF88713">
    <property type="entry name" value="Glycoside hydrolase/deacetylase"/>
    <property type="match status" value="1"/>
</dbReference>
<dbReference type="PANTHER" id="PTHR36306">
    <property type="entry name" value="ALPHA-AMYLASE-RELATED-RELATED"/>
    <property type="match status" value="1"/>
</dbReference>
<reference evidence="5 6" key="1">
    <citation type="journal article" date="2016" name="Nat. Commun.">
        <title>Thousands of microbial genomes shed light on interconnected biogeochemical processes in an aquifer system.</title>
        <authorList>
            <person name="Anantharaman K."/>
            <person name="Brown C.T."/>
            <person name="Hug L.A."/>
            <person name="Sharon I."/>
            <person name="Castelle C.J."/>
            <person name="Probst A.J."/>
            <person name="Thomas B.C."/>
            <person name="Singh A."/>
            <person name="Wilkins M.J."/>
            <person name="Karaoz U."/>
            <person name="Brodie E.L."/>
            <person name="Williams K.H."/>
            <person name="Hubbard S.S."/>
            <person name="Banfield J.F."/>
        </authorList>
    </citation>
    <scope>NUCLEOTIDE SEQUENCE [LARGE SCALE GENOMIC DNA]</scope>
</reference>
<proteinExistence type="inferred from homology"/>
<dbReference type="GO" id="GO:0003824">
    <property type="term" value="F:catalytic activity"/>
    <property type="evidence" value="ECO:0007669"/>
    <property type="project" value="InterPro"/>
</dbReference>
<organism evidence="5 6">
    <name type="scientific">Candidatus Yanofskybacteria bacterium RIFCSPHIGHO2_02_FULL_41_11</name>
    <dbReference type="NCBI Taxonomy" id="1802675"/>
    <lineage>
        <taxon>Bacteria</taxon>
        <taxon>Candidatus Yanofskyibacteriota</taxon>
    </lineage>
</organism>
<sequence length="454" mass="52717">MYWANFLHIYQPPTQKEIWVRRITQESYRKIFDGLLKIKRARLTLNINGILCELLDKWGGKDILQNISRLVESGNLELTGSAKFHAFLPLLPEKEIERQVLLNEESLNKYFGTGWKKGGFFSPEMAYSFKVAKVAAGLGYKWIILDELGFPADSELSPDVMYQIDGLKNFGVFFRERNLSFRILSAQIGTVSTALRHLGDRIGRREYIITAMDGETFGHHRPGMETFLFDLLNEPTIEPVTLSDLANHFHDTKIVAPQNSTWAATPDDVKKGEPFARWKSDDNSIQQAQWQLTDLAIEVASRKPVESKIRKLLDEAVHSDQYWWASAKPWWSLEMMERGAYELRTLIQTAGKAKPEEKETAEELYKKIIFTAFDWQRSGYVDELSRKEDEEIIERLEEKEKSFVTKKEFRQMINTMTGQMRLAAKAEEYHRAAMIKDRIRELKEEMEKARRAGF</sequence>
<dbReference type="InterPro" id="IPR011330">
    <property type="entry name" value="Glyco_hydro/deAcase_b/a-brl"/>
</dbReference>
<name>A0A1F8F748_9BACT</name>
<dbReference type="SUPFAM" id="SSF46600">
    <property type="entry name" value="C-terminal UvrC-binding domain of UvrB"/>
    <property type="match status" value="1"/>
</dbReference>
<dbReference type="Pfam" id="PF03065">
    <property type="entry name" value="Glyco_hydro_57"/>
    <property type="match status" value="1"/>
</dbReference>
<evidence type="ECO:0000256" key="2">
    <source>
        <dbReference type="ARBA" id="ARBA00023277"/>
    </source>
</evidence>
<evidence type="ECO:0000313" key="5">
    <source>
        <dbReference type="EMBL" id="OGN08955.1"/>
    </source>
</evidence>
<feature type="coiled-coil region" evidence="3">
    <location>
        <begin position="425"/>
        <end position="452"/>
    </location>
</feature>